<protein>
    <submittedName>
        <fullName evidence="1">Uncharacterized protein</fullName>
    </submittedName>
</protein>
<dbReference type="KEGG" id="cgn:OK18_19075"/>
<proteinExistence type="predicted"/>
<dbReference type="OrthoDB" id="1151181at2"/>
<dbReference type="PATRIC" id="fig|1324352.5.peg.4007"/>
<accession>A0A0G3M775</accession>
<evidence type="ECO:0000313" key="2">
    <source>
        <dbReference type="Proteomes" id="UP000035213"/>
    </source>
</evidence>
<sequence>MATPEQLRAGFESLAKSLAPAVSNIARVKSVNESQATCILIDEDDQEFLDVRLKPVISDNKSFLQIPKIGTYVLAVRVEDDDDWMVVATDQVDKFLWVVGDTKLELTDKICMEANNQNMLNLLQRLFTVIERGYQTNMGVTIQLILQDEFLDIKDDFKKLLK</sequence>
<dbReference type="EMBL" id="CP009928">
    <property type="protein sequence ID" value="AKK74435.1"/>
    <property type="molecule type" value="Genomic_DNA"/>
</dbReference>
<dbReference type="STRING" id="1324352.OK18_19075"/>
<evidence type="ECO:0000313" key="1">
    <source>
        <dbReference type="EMBL" id="AKK74435.1"/>
    </source>
</evidence>
<name>A0A0G3M775_CHRGL</name>
<dbReference type="AlphaFoldDB" id="A0A0G3M775"/>
<gene>
    <name evidence="1" type="ORF">OK18_19075</name>
</gene>
<organism evidence="1 2">
    <name type="scientific">Chryseobacterium gallinarum</name>
    <dbReference type="NCBI Taxonomy" id="1324352"/>
    <lineage>
        <taxon>Bacteria</taxon>
        <taxon>Pseudomonadati</taxon>
        <taxon>Bacteroidota</taxon>
        <taxon>Flavobacteriia</taxon>
        <taxon>Flavobacteriales</taxon>
        <taxon>Weeksellaceae</taxon>
        <taxon>Chryseobacterium group</taxon>
        <taxon>Chryseobacterium</taxon>
    </lineage>
</organism>
<reference evidence="1 2" key="1">
    <citation type="submission" date="2014-11" db="EMBL/GenBank/DDBJ databases">
        <authorList>
            <person name="Park G.-S."/>
            <person name="Hong S.-J."/>
            <person name="Jung B.K."/>
            <person name="Khan A.R."/>
            <person name="Kwak Y."/>
            <person name="Shin J.-H."/>
        </authorList>
    </citation>
    <scope>NUCLEOTIDE SEQUENCE [LARGE SCALE GENOMIC DNA]</scope>
    <source>
        <strain evidence="1 2">DSM 27622</strain>
    </source>
</reference>
<dbReference type="Proteomes" id="UP000035213">
    <property type="component" value="Chromosome"/>
</dbReference>
<dbReference type="RefSeq" id="WP_053329030.1">
    <property type="nucleotide sequence ID" value="NZ_CP009928.1"/>
</dbReference>